<dbReference type="PANTHER" id="PTHR23317:SF81">
    <property type="entry name" value="DEDICATOR OF CYTOKINESIS PROTEIN 11"/>
    <property type="match status" value="1"/>
</dbReference>
<dbReference type="PANTHER" id="PTHR23317">
    <property type="entry name" value="DEDICATOR OF CYTOKINESIS DOCK"/>
    <property type="match status" value="1"/>
</dbReference>
<organism evidence="2 3">
    <name type="scientific">Hucho hucho</name>
    <name type="common">huchen</name>
    <dbReference type="NCBI Taxonomy" id="62062"/>
    <lineage>
        <taxon>Eukaryota</taxon>
        <taxon>Metazoa</taxon>
        <taxon>Chordata</taxon>
        <taxon>Craniata</taxon>
        <taxon>Vertebrata</taxon>
        <taxon>Euteleostomi</taxon>
        <taxon>Actinopterygii</taxon>
        <taxon>Neopterygii</taxon>
        <taxon>Teleostei</taxon>
        <taxon>Protacanthopterygii</taxon>
        <taxon>Salmoniformes</taxon>
        <taxon>Salmonidae</taxon>
        <taxon>Salmoninae</taxon>
        <taxon>Hucho</taxon>
    </lineage>
</organism>
<name>A0A4W5JPA4_9TELE</name>
<reference evidence="2" key="2">
    <citation type="submission" date="2025-08" db="UniProtKB">
        <authorList>
            <consortium name="Ensembl"/>
        </authorList>
    </citation>
    <scope>IDENTIFICATION</scope>
</reference>
<protein>
    <submittedName>
        <fullName evidence="2">Uncharacterized protein</fullName>
    </submittedName>
</protein>
<dbReference type="Proteomes" id="UP000314982">
    <property type="component" value="Unassembled WGS sequence"/>
</dbReference>
<dbReference type="GO" id="GO:0051491">
    <property type="term" value="P:positive regulation of filopodium assembly"/>
    <property type="evidence" value="ECO:0007669"/>
    <property type="project" value="TreeGrafter"/>
</dbReference>
<proteinExistence type="predicted"/>
<evidence type="ECO:0000256" key="1">
    <source>
        <dbReference type="SAM" id="SignalP"/>
    </source>
</evidence>
<dbReference type="Ensembl" id="ENSHHUT00000001615.1">
    <property type="protein sequence ID" value="ENSHHUP00000001564.1"/>
    <property type="gene ID" value="ENSHHUG00000001048.1"/>
</dbReference>
<dbReference type="InterPro" id="IPR026791">
    <property type="entry name" value="DOCK"/>
</dbReference>
<keyword evidence="3" id="KW-1185">Reference proteome</keyword>
<dbReference type="GO" id="GO:0005085">
    <property type="term" value="F:guanyl-nucleotide exchange factor activity"/>
    <property type="evidence" value="ECO:0007669"/>
    <property type="project" value="InterPro"/>
</dbReference>
<sequence length="182" mass="20745">MEAQVIIKFLPTVLVQLFEVLTTATKEAQEIAVNSTRVILHVVSRCHEEGLENYLHSFLKYVFVTNNQVSGNSGTTHEVLATAVTAILKQTADFNTSNKLLKYSWFFFETMAKSMAQYLQEGNRIKMPRAQRFPDSFHQVLQSLLLSIMPHITIRHVEITEEARCVNLSLAGFIKTKAWSLR</sequence>
<accession>A0A4W5JPA4</accession>
<reference evidence="2" key="3">
    <citation type="submission" date="2025-09" db="UniProtKB">
        <authorList>
            <consortium name="Ensembl"/>
        </authorList>
    </citation>
    <scope>IDENTIFICATION</scope>
</reference>
<evidence type="ECO:0000313" key="2">
    <source>
        <dbReference type="Ensembl" id="ENSHHUP00000001564.1"/>
    </source>
</evidence>
<keyword evidence="1" id="KW-0732">Signal</keyword>
<dbReference type="GO" id="GO:0007264">
    <property type="term" value="P:small GTPase-mediated signal transduction"/>
    <property type="evidence" value="ECO:0007669"/>
    <property type="project" value="InterPro"/>
</dbReference>
<reference evidence="3" key="1">
    <citation type="submission" date="2018-06" db="EMBL/GenBank/DDBJ databases">
        <title>Genome assembly of Danube salmon.</title>
        <authorList>
            <person name="Macqueen D.J."/>
            <person name="Gundappa M.K."/>
        </authorList>
    </citation>
    <scope>NUCLEOTIDE SEQUENCE [LARGE SCALE GENOMIC DNA]</scope>
</reference>
<feature type="chain" id="PRO_5021499091" evidence="1">
    <location>
        <begin position="29"/>
        <end position="182"/>
    </location>
</feature>
<dbReference type="GeneTree" id="ENSGT00940000155658"/>
<dbReference type="AlphaFoldDB" id="A0A4W5JPA4"/>
<dbReference type="STRING" id="62062.ENSHHUP00000001564"/>
<feature type="signal peptide" evidence="1">
    <location>
        <begin position="1"/>
        <end position="28"/>
    </location>
</feature>
<evidence type="ECO:0000313" key="3">
    <source>
        <dbReference type="Proteomes" id="UP000314982"/>
    </source>
</evidence>